<dbReference type="SUPFAM" id="SSF47616">
    <property type="entry name" value="GST C-terminal domain-like"/>
    <property type="match status" value="1"/>
</dbReference>
<comment type="similarity">
    <text evidence="3">Belongs to the GST superfamily. Sigma family.</text>
</comment>
<dbReference type="EC" id="2.5.1.18" evidence="1"/>
<sequence>MVQYKLTYGDARGLGEPARLVLHYAGVQFEDDRLSDFSVVETIRDLPVLTIDGTTKLAQSQAICRFLARKHGLAGKDDVEQALVDSYGDFLMDLMTNLRPYFIFLRTGEGDKEKTLSDAKTYIETKWEKYFNKIVEGSGSGFLAKSGVTWPDFIVANFYETCKNLEFAPILNIKHFKTVHDSVKALPQLKEYFANRKQTQF</sequence>
<keyword evidence="2" id="KW-0808">Transferase</keyword>
<feature type="domain" description="GST N-terminal" evidence="5">
    <location>
        <begin position="2"/>
        <end position="75"/>
    </location>
</feature>
<evidence type="ECO:0000256" key="1">
    <source>
        <dbReference type="ARBA" id="ARBA00012452"/>
    </source>
</evidence>
<dbReference type="PROSITE" id="PS50404">
    <property type="entry name" value="GST_NTER"/>
    <property type="match status" value="1"/>
</dbReference>
<dbReference type="PROSITE" id="PS50405">
    <property type="entry name" value="GST_CTER"/>
    <property type="match status" value="1"/>
</dbReference>
<dbReference type="GO" id="GO:0004364">
    <property type="term" value="F:glutathione transferase activity"/>
    <property type="evidence" value="ECO:0007669"/>
    <property type="project" value="UniProtKB-EC"/>
</dbReference>
<dbReference type="InterPro" id="IPR004046">
    <property type="entry name" value="GST_C"/>
</dbReference>
<dbReference type="Proteomes" id="UP000614601">
    <property type="component" value="Unassembled WGS sequence"/>
</dbReference>
<evidence type="ECO:0000313" key="8">
    <source>
        <dbReference type="Proteomes" id="UP000614601"/>
    </source>
</evidence>
<evidence type="ECO:0000256" key="3">
    <source>
        <dbReference type="ARBA" id="ARBA00038317"/>
    </source>
</evidence>
<keyword evidence="8" id="KW-1185">Reference proteome</keyword>
<dbReference type="EMBL" id="CAJFCW020000003">
    <property type="protein sequence ID" value="CAG9105673.1"/>
    <property type="molecule type" value="Genomic_DNA"/>
</dbReference>
<dbReference type="EMBL" id="CAJFDH010000003">
    <property type="protein sequence ID" value="CAD5216300.1"/>
    <property type="molecule type" value="Genomic_DNA"/>
</dbReference>
<dbReference type="PANTHER" id="PTHR11571:SF224">
    <property type="entry name" value="HEMATOPOIETIC PROSTAGLANDIN D SYNTHASE"/>
    <property type="match status" value="1"/>
</dbReference>
<evidence type="ECO:0000256" key="4">
    <source>
        <dbReference type="ARBA" id="ARBA00047960"/>
    </source>
</evidence>
<dbReference type="Pfam" id="PF14497">
    <property type="entry name" value="GST_C_3"/>
    <property type="match status" value="1"/>
</dbReference>
<proteinExistence type="inferred from homology"/>
<dbReference type="SFLD" id="SFLDS00019">
    <property type="entry name" value="Glutathione_Transferase_(cytos"/>
    <property type="match status" value="1"/>
</dbReference>
<accession>A0A811KLT5</accession>
<dbReference type="InterPro" id="IPR036249">
    <property type="entry name" value="Thioredoxin-like_sf"/>
</dbReference>
<dbReference type="AlphaFoldDB" id="A0A811KLT5"/>
<dbReference type="InterPro" id="IPR050213">
    <property type="entry name" value="GST_superfamily"/>
</dbReference>
<comment type="catalytic activity">
    <reaction evidence="4">
        <text>RX + glutathione = an S-substituted glutathione + a halide anion + H(+)</text>
        <dbReference type="Rhea" id="RHEA:16437"/>
        <dbReference type="ChEBI" id="CHEBI:15378"/>
        <dbReference type="ChEBI" id="CHEBI:16042"/>
        <dbReference type="ChEBI" id="CHEBI:17792"/>
        <dbReference type="ChEBI" id="CHEBI:57925"/>
        <dbReference type="ChEBI" id="CHEBI:90779"/>
        <dbReference type="EC" id="2.5.1.18"/>
    </reaction>
</comment>
<dbReference type="CDD" id="cd03039">
    <property type="entry name" value="GST_N_Sigma_like"/>
    <property type="match status" value="1"/>
</dbReference>
<evidence type="ECO:0000313" key="7">
    <source>
        <dbReference type="EMBL" id="CAD5216300.1"/>
    </source>
</evidence>
<dbReference type="OrthoDB" id="414243at2759"/>
<dbReference type="SUPFAM" id="SSF52833">
    <property type="entry name" value="Thioredoxin-like"/>
    <property type="match status" value="1"/>
</dbReference>
<dbReference type="SFLD" id="SFLDG00363">
    <property type="entry name" value="AMPS_(cytGST):_Alpha-__Mu-__Pi"/>
    <property type="match status" value="1"/>
</dbReference>
<dbReference type="InterPro" id="IPR010987">
    <property type="entry name" value="Glutathione-S-Trfase_C-like"/>
</dbReference>
<dbReference type="InterPro" id="IPR040079">
    <property type="entry name" value="Glutathione_S-Trfase"/>
</dbReference>
<organism evidence="7 8">
    <name type="scientific">Bursaphelenchus okinawaensis</name>
    <dbReference type="NCBI Taxonomy" id="465554"/>
    <lineage>
        <taxon>Eukaryota</taxon>
        <taxon>Metazoa</taxon>
        <taxon>Ecdysozoa</taxon>
        <taxon>Nematoda</taxon>
        <taxon>Chromadorea</taxon>
        <taxon>Rhabditida</taxon>
        <taxon>Tylenchina</taxon>
        <taxon>Tylenchomorpha</taxon>
        <taxon>Aphelenchoidea</taxon>
        <taxon>Aphelenchoididae</taxon>
        <taxon>Bursaphelenchus</taxon>
    </lineage>
</organism>
<gene>
    <name evidence="7" type="ORF">BOKJ2_LOCUS6524</name>
</gene>
<protein>
    <recommendedName>
        <fullName evidence="1">glutathione transferase</fullName>
        <ecNumber evidence="1">2.5.1.18</ecNumber>
    </recommendedName>
</protein>
<name>A0A811KLT5_9BILA</name>
<dbReference type="CDD" id="cd03192">
    <property type="entry name" value="GST_C_Sigma_like"/>
    <property type="match status" value="1"/>
</dbReference>
<dbReference type="SFLD" id="SFLDG01205">
    <property type="entry name" value="AMPS.1"/>
    <property type="match status" value="1"/>
</dbReference>
<feature type="domain" description="GST C-terminal" evidence="6">
    <location>
        <begin position="77"/>
        <end position="201"/>
    </location>
</feature>
<evidence type="ECO:0000259" key="5">
    <source>
        <dbReference type="PROSITE" id="PS50404"/>
    </source>
</evidence>
<evidence type="ECO:0000256" key="2">
    <source>
        <dbReference type="ARBA" id="ARBA00022679"/>
    </source>
</evidence>
<evidence type="ECO:0000259" key="6">
    <source>
        <dbReference type="PROSITE" id="PS50405"/>
    </source>
</evidence>
<dbReference type="InterPro" id="IPR036282">
    <property type="entry name" value="Glutathione-S-Trfase_C_sf"/>
</dbReference>
<dbReference type="Gene3D" id="1.20.1050.10">
    <property type="match status" value="1"/>
</dbReference>
<reference evidence="7" key="1">
    <citation type="submission" date="2020-09" db="EMBL/GenBank/DDBJ databases">
        <authorList>
            <person name="Kikuchi T."/>
        </authorList>
    </citation>
    <scope>NUCLEOTIDE SEQUENCE</scope>
    <source>
        <strain evidence="7">SH1</strain>
    </source>
</reference>
<dbReference type="PANTHER" id="PTHR11571">
    <property type="entry name" value="GLUTATHIONE S-TRANSFERASE"/>
    <property type="match status" value="1"/>
</dbReference>
<dbReference type="Proteomes" id="UP000783686">
    <property type="component" value="Unassembled WGS sequence"/>
</dbReference>
<comment type="caution">
    <text evidence="7">The sequence shown here is derived from an EMBL/GenBank/DDBJ whole genome shotgun (WGS) entry which is preliminary data.</text>
</comment>
<dbReference type="InterPro" id="IPR004045">
    <property type="entry name" value="Glutathione_S-Trfase_N"/>
</dbReference>
<dbReference type="Gene3D" id="3.40.30.10">
    <property type="entry name" value="Glutaredoxin"/>
    <property type="match status" value="1"/>
</dbReference>
<dbReference type="GO" id="GO:0006749">
    <property type="term" value="P:glutathione metabolic process"/>
    <property type="evidence" value="ECO:0007669"/>
    <property type="project" value="TreeGrafter"/>
</dbReference>